<dbReference type="AlphaFoldDB" id="A0A7C4DAQ9"/>
<name>A0A7C4DAQ9_STAMA</name>
<protein>
    <submittedName>
        <fullName evidence="2">Uncharacterized protein</fullName>
    </submittedName>
</protein>
<gene>
    <name evidence="3" type="ORF">ENT92_02025</name>
    <name evidence="2" type="ORF">ENU14_06225</name>
</gene>
<evidence type="ECO:0000256" key="1">
    <source>
        <dbReference type="SAM" id="Coils"/>
    </source>
</evidence>
<comment type="caution">
    <text evidence="2">The sequence shown here is derived from an EMBL/GenBank/DDBJ whole genome shotgun (WGS) entry which is preliminary data.</text>
</comment>
<dbReference type="EMBL" id="DTBJ01000053">
    <property type="protein sequence ID" value="HGM59158.1"/>
    <property type="molecule type" value="Genomic_DNA"/>
</dbReference>
<organism evidence="2">
    <name type="scientific">Staphylothermus marinus</name>
    <dbReference type="NCBI Taxonomy" id="2280"/>
    <lineage>
        <taxon>Archaea</taxon>
        <taxon>Thermoproteota</taxon>
        <taxon>Thermoprotei</taxon>
        <taxon>Desulfurococcales</taxon>
        <taxon>Desulfurococcaceae</taxon>
        <taxon>Staphylothermus</taxon>
    </lineage>
</organism>
<feature type="coiled-coil region" evidence="1">
    <location>
        <begin position="15"/>
        <end position="105"/>
    </location>
</feature>
<keyword evidence="1" id="KW-0175">Coiled coil</keyword>
<evidence type="ECO:0000313" key="2">
    <source>
        <dbReference type="EMBL" id="HGM59158.1"/>
    </source>
</evidence>
<dbReference type="EMBL" id="DTAN01000081">
    <property type="protein sequence ID" value="HGU64980.1"/>
    <property type="molecule type" value="Genomic_DNA"/>
</dbReference>
<sequence length="138" mass="15986">MSSIVREYSSFGDIIKSIDDTLTTLRQQLAEYLRRLEDIRTKSEQEKKLKELLKRLTGEEPSTVGKIIDMREIKLFVNPDAEQEAKLLEEIIDRLNKNIQSLQSIRKILEPLSNIEVETKITVIYREGLPVAIIMKIS</sequence>
<evidence type="ECO:0000313" key="3">
    <source>
        <dbReference type="EMBL" id="HGU64980.1"/>
    </source>
</evidence>
<reference evidence="2" key="1">
    <citation type="journal article" date="2020" name="mSystems">
        <title>Genome- and Community-Level Interaction Insights into Carbon Utilization and Element Cycling Functions of Hydrothermarchaeota in Hydrothermal Sediment.</title>
        <authorList>
            <person name="Zhou Z."/>
            <person name="Liu Y."/>
            <person name="Xu W."/>
            <person name="Pan J."/>
            <person name="Luo Z.H."/>
            <person name="Li M."/>
        </authorList>
    </citation>
    <scope>NUCLEOTIDE SEQUENCE [LARGE SCALE GENOMIC DNA]</scope>
    <source>
        <strain evidence="3">SpSt-622</strain>
        <strain evidence="2">SpSt-642</strain>
    </source>
</reference>
<accession>A0A7C4DAQ9</accession>
<proteinExistence type="predicted"/>